<name>A0ABX2T8Z5_9PROT</name>
<sequence>MTDSAPLQGRSILLVEDEAVVAMMVEDMLAEAGASVVGPAYSLDQALDLARSAEPVHAALLDVNVGGQAVFPVAEALAARGIPFAFASGYGEGGIVDAFRNRPSLQKPFHEADLLTVLSGLFDH</sequence>
<feature type="modified residue" description="4-aspartylphosphate" evidence="1">
    <location>
        <position position="62"/>
    </location>
</feature>
<keyword evidence="1" id="KW-0597">Phosphoprotein</keyword>
<gene>
    <name evidence="3" type="ORF">HND93_05505</name>
</gene>
<proteinExistence type="predicted"/>
<dbReference type="PROSITE" id="PS50110">
    <property type="entry name" value="RESPONSE_REGULATORY"/>
    <property type="match status" value="1"/>
</dbReference>
<protein>
    <submittedName>
        <fullName evidence="3">Response regulator</fullName>
    </submittedName>
</protein>
<feature type="domain" description="Response regulatory" evidence="2">
    <location>
        <begin position="11"/>
        <end position="122"/>
    </location>
</feature>
<keyword evidence="4" id="KW-1185">Reference proteome</keyword>
<organism evidence="3 4">
    <name type="scientific">Azospirillum oleiclasticum</name>
    <dbReference type="NCBI Taxonomy" id="2735135"/>
    <lineage>
        <taxon>Bacteria</taxon>
        <taxon>Pseudomonadati</taxon>
        <taxon>Pseudomonadota</taxon>
        <taxon>Alphaproteobacteria</taxon>
        <taxon>Rhodospirillales</taxon>
        <taxon>Azospirillaceae</taxon>
        <taxon>Azospirillum</taxon>
    </lineage>
</organism>
<evidence type="ECO:0000256" key="1">
    <source>
        <dbReference type="PROSITE-ProRule" id="PRU00169"/>
    </source>
</evidence>
<evidence type="ECO:0000313" key="3">
    <source>
        <dbReference type="EMBL" id="NYZ19160.1"/>
    </source>
</evidence>
<accession>A0ABX2T8Z5</accession>
<evidence type="ECO:0000313" key="4">
    <source>
        <dbReference type="Proteomes" id="UP000584642"/>
    </source>
</evidence>
<dbReference type="InterPro" id="IPR001789">
    <property type="entry name" value="Sig_transdc_resp-reg_receiver"/>
</dbReference>
<dbReference type="InterPro" id="IPR011006">
    <property type="entry name" value="CheY-like_superfamily"/>
</dbReference>
<reference evidence="3 4" key="1">
    <citation type="submission" date="2020-05" db="EMBL/GenBank/DDBJ databases">
        <title>Azospirillum oleiclasticum sp. nov, a nitrogen-fixing and heavy crude oil-emulsifying bacterium isolated from the crude oil of Yumen Oilfield.</title>
        <authorList>
            <person name="Wu D."/>
            <person name="Cai M."/>
            <person name="Zhang X."/>
        </authorList>
    </citation>
    <scope>NUCLEOTIDE SEQUENCE [LARGE SCALE GENOMIC DNA]</scope>
    <source>
        <strain evidence="3 4">ROY-1-1-2</strain>
    </source>
</reference>
<evidence type="ECO:0000259" key="2">
    <source>
        <dbReference type="PROSITE" id="PS50110"/>
    </source>
</evidence>
<comment type="caution">
    <text evidence="3">The sequence shown here is derived from an EMBL/GenBank/DDBJ whole genome shotgun (WGS) entry which is preliminary data.</text>
</comment>
<dbReference type="Gene3D" id="3.40.50.2300">
    <property type="match status" value="1"/>
</dbReference>
<dbReference type="EMBL" id="JABFDB010000002">
    <property type="protein sequence ID" value="NYZ19160.1"/>
    <property type="molecule type" value="Genomic_DNA"/>
</dbReference>
<dbReference type="Proteomes" id="UP000584642">
    <property type="component" value="Unassembled WGS sequence"/>
</dbReference>
<dbReference type="SMART" id="SM00448">
    <property type="entry name" value="REC"/>
    <property type="match status" value="1"/>
</dbReference>
<dbReference type="RefSeq" id="WP_180280935.1">
    <property type="nucleotide sequence ID" value="NZ_JABFDB010000002.1"/>
</dbReference>
<dbReference type="SUPFAM" id="SSF52172">
    <property type="entry name" value="CheY-like"/>
    <property type="match status" value="1"/>
</dbReference>